<evidence type="ECO:0000256" key="7">
    <source>
        <dbReference type="ARBA" id="ARBA00023237"/>
    </source>
</evidence>
<sequence length="229" mass="23741">MSFSLRSFTALLVLYVCFVSSCEKESTKAKEDDTDIDACAYEEQFSTIQALIDAASAGDTILIDPGTYEGSINFQGKDIVVGSLFLTTGDSSYISQTILDAKQSGSVVRFENNESSGAVLSGLTLTGGHAVEGGGIFISGASPTLSHLLITGNKAYSCEVGDYFKAASGGGIYMEGGNPALSKVMVSQNSSEVEGGGIYMSSADPSMDLVTVRNNTATDLGGGIYFGNS</sequence>
<dbReference type="InterPro" id="IPR012334">
    <property type="entry name" value="Pectin_lyas_fold"/>
</dbReference>
<proteinExistence type="predicted"/>
<evidence type="ECO:0008006" key="9">
    <source>
        <dbReference type="Google" id="ProtNLM"/>
    </source>
</evidence>
<feature type="non-terminal residue" evidence="8">
    <location>
        <position position="229"/>
    </location>
</feature>
<keyword evidence="6" id="KW-0472">Membrane</keyword>
<dbReference type="InterPro" id="IPR003368">
    <property type="entry name" value="POMP_repeat"/>
</dbReference>
<dbReference type="Gene3D" id="2.160.20.10">
    <property type="entry name" value="Single-stranded right-handed beta-helix, Pectin lyase-like"/>
    <property type="match status" value="1"/>
</dbReference>
<evidence type="ECO:0000256" key="3">
    <source>
        <dbReference type="ARBA" id="ARBA00004613"/>
    </source>
</evidence>
<dbReference type="SMART" id="SM00710">
    <property type="entry name" value="PbH1"/>
    <property type="match status" value="3"/>
</dbReference>
<dbReference type="GO" id="GO:0009279">
    <property type="term" value="C:cell outer membrane"/>
    <property type="evidence" value="ECO:0007669"/>
    <property type="project" value="UniProtKB-SubCell"/>
</dbReference>
<keyword evidence="7" id="KW-0998">Cell outer membrane</keyword>
<protein>
    <recommendedName>
        <fullName evidence="9">Right handed beta helix domain-containing protein</fullName>
    </recommendedName>
</protein>
<evidence type="ECO:0000256" key="5">
    <source>
        <dbReference type="ARBA" id="ARBA00022729"/>
    </source>
</evidence>
<evidence type="ECO:0000256" key="2">
    <source>
        <dbReference type="ARBA" id="ARBA00004442"/>
    </source>
</evidence>
<dbReference type="Pfam" id="PF02415">
    <property type="entry name" value="Chlam_PMP"/>
    <property type="match status" value="1"/>
</dbReference>
<comment type="subcellular location">
    <subcellularLocation>
        <location evidence="1">Cell envelope</location>
    </subcellularLocation>
    <subcellularLocation>
        <location evidence="2">Cell outer membrane</location>
    </subcellularLocation>
    <subcellularLocation>
        <location evidence="3">Secreted</location>
    </subcellularLocation>
</comment>
<name>A0A382ZKE2_9ZZZZ</name>
<dbReference type="InterPro" id="IPR006626">
    <property type="entry name" value="PbH1"/>
</dbReference>
<keyword evidence="4" id="KW-0964">Secreted</keyword>
<gene>
    <name evidence="8" type="ORF">METZ01_LOCUS448775</name>
</gene>
<evidence type="ECO:0000256" key="1">
    <source>
        <dbReference type="ARBA" id="ARBA00004196"/>
    </source>
</evidence>
<dbReference type="PROSITE" id="PS51257">
    <property type="entry name" value="PROKAR_LIPOPROTEIN"/>
    <property type="match status" value="1"/>
</dbReference>
<dbReference type="InterPro" id="IPR011050">
    <property type="entry name" value="Pectin_lyase_fold/virulence"/>
</dbReference>
<dbReference type="NCBIfam" id="TIGR01376">
    <property type="entry name" value="POMP_repeat"/>
    <property type="match status" value="1"/>
</dbReference>
<dbReference type="AlphaFoldDB" id="A0A382ZKE2"/>
<accession>A0A382ZKE2</accession>
<evidence type="ECO:0000313" key="8">
    <source>
        <dbReference type="EMBL" id="SVD95921.1"/>
    </source>
</evidence>
<dbReference type="GO" id="GO:0005576">
    <property type="term" value="C:extracellular region"/>
    <property type="evidence" value="ECO:0007669"/>
    <property type="project" value="UniProtKB-SubCell"/>
</dbReference>
<dbReference type="SUPFAM" id="SSF51126">
    <property type="entry name" value="Pectin lyase-like"/>
    <property type="match status" value="1"/>
</dbReference>
<reference evidence="8" key="1">
    <citation type="submission" date="2018-05" db="EMBL/GenBank/DDBJ databases">
        <authorList>
            <person name="Lanie J.A."/>
            <person name="Ng W.-L."/>
            <person name="Kazmierczak K.M."/>
            <person name="Andrzejewski T.M."/>
            <person name="Davidsen T.M."/>
            <person name="Wayne K.J."/>
            <person name="Tettelin H."/>
            <person name="Glass J.I."/>
            <person name="Rusch D."/>
            <person name="Podicherti R."/>
            <person name="Tsui H.-C.T."/>
            <person name="Winkler M.E."/>
        </authorList>
    </citation>
    <scope>NUCLEOTIDE SEQUENCE</scope>
</reference>
<organism evidence="8">
    <name type="scientific">marine metagenome</name>
    <dbReference type="NCBI Taxonomy" id="408172"/>
    <lineage>
        <taxon>unclassified sequences</taxon>
        <taxon>metagenomes</taxon>
        <taxon>ecological metagenomes</taxon>
    </lineage>
</organism>
<evidence type="ECO:0000256" key="4">
    <source>
        <dbReference type="ARBA" id="ARBA00022525"/>
    </source>
</evidence>
<evidence type="ECO:0000256" key="6">
    <source>
        <dbReference type="ARBA" id="ARBA00023136"/>
    </source>
</evidence>
<keyword evidence="5" id="KW-0732">Signal</keyword>
<dbReference type="EMBL" id="UINC01184623">
    <property type="protein sequence ID" value="SVD95921.1"/>
    <property type="molecule type" value="Genomic_DNA"/>
</dbReference>